<organism evidence="2 3">
    <name type="scientific">Globodera rostochiensis</name>
    <name type="common">Golden nematode worm</name>
    <name type="synonym">Heterodera rostochiensis</name>
    <dbReference type="NCBI Taxonomy" id="31243"/>
    <lineage>
        <taxon>Eukaryota</taxon>
        <taxon>Metazoa</taxon>
        <taxon>Ecdysozoa</taxon>
        <taxon>Nematoda</taxon>
        <taxon>Chromadorea</taxon>
        <taxon>Rhabditida</taxon>
        <taxon>Tylenchina</taxon>
        <taxon>Tylenchomorpha</taxon>
        <taxon>Tylenchoidea</taxon>
        <taxon>Heteroderidae</taxon>
        <taxon>Heteroderinae</taxon>
        <taxon>Globodera</taxon>
    </lineage>
</organism>
<dbReference type="AlphaFoldDB" id="A0A914H998"/>
<accession>A0A914H998</accession>
<dbReference type="SUPFAM" id="SSF81321">
    <property type="entry name" value="Family A G protein-coupled receptor-like"/>
    <property type="match status" value="1"/>
</dbReference>
<dbReference type="Proteomes" id="UP000887572">
    <property type="component" value="Unplaced"/>
</dbReference>
<feature type="transmembrane region" description="Helical" evidence="1">
    <location>
        <begin position="17"/>
        <end position="40"/>
    </location>
</feature>
<sequence length="277" mass="31065">MDCTAIRIAAVSGVDPWILTIVIVKSLSMLFQLFCAYPVFKLSRERFALYILVSKLFPAIFGLLASIIQRAAAYVPPSNITDFFVTYIVIPCAIFCSISNRLHIIALATNRAHAVFFPFHYKQKMTKRLIFVQCVFMHLLSIPITFYLYNFKTPAYYTGSYVIVSSLFYAAIVTKFAWIKAHNRNWGTEVAASASDKDSVRLTLTCVAIQIVAMCQMSYISANMRTNCRQLLGKVWPFTTTKVAAIDAGLNTQIRNINVNVVGSNRLAAQQLGQPNK</sequence>
<evidence type="ECO:0000313" key="3">
    <source>
        <dbReference type="WBParaSite" id="Gr19_v10_g14444.t1"/>
    </source>
</evidence>
<evidence type="ECO:0000256" key="1">
    <source>
        <dbReference type="SAM" id="Phobius"/>
    </source>
</evidence>
<dbReference type="Gene3D" id="1.20.1070.10">
    <property type="entry name" value="Rhodopsin 7-helix transmembrane proteins"/>
    <property type="match status" value="1"/>
</dbReference>
<keyword evidence="1" id="KW-0812">Transmembrane</keyword>
<reference evidence="3" key="1">
    <citation type="submission" date="2022-11" db="UniProtKB">
        <authorList>
            <consortium name="WormBaseParasite"/>
        </authorList>
    </citation>
    <scope>IDENTIFICATION</scope>
</reference>
<evidence type="ECO:0000313" key="2">
    <source>
        <dbReference type="Proteomes" id="UP000887572"/>
    </source>
</evidence>
<feature type="transmembrane region" description="Helical" evidence="1">
    <location>
        <begin position="47"/>
        <end position="72"/>
    </location>
</feature>
<name>A0A914H998_GLORO</name>
<feature type="transmembrane region" description="Helical" evidence="1">
    <location>
        <begin position="84"/>
        <end position="108"/>
    </location>
</feature>
<proteinExistence type="predicted"/>
<feature type="transmembrane region" description="Helical" evidence="1">
    <location>
        <begin position="129"/>
        <end position="149"/>
    </location>
</feature>
<keyword evidence="1" id="KW-1133">Transmembrane helix</keyword>
<dbReference type="WBParaSite" id="Gr19_v10_g14444.t1">
    <property type="protein sequence ID" value="Gr19_v10_g14444.t1"/>
    <property type="gene ID" value="Gr19_v10_g14444"/>
</dbReference>
<keyword evidence="2" id="KW-1185">Reference proteome</keyword>
<protein>
    <submittedName>
        <fullName evidence="3">Serpentine receptor class gamma</fullName>
    </submittedName>
</protein>
<feature type="transmembrane region" description="Helical" evidence="1">
    <location>
        <begin position="155"/>
        <end position="178"/>
    </location>
</feature>
<keyword evidence="1" id="KW-0472">Membrane</keyword>